<gene>
    <name evidence="3" type="ORF">E3J95_05645</name>
</gene>
<feature type="domain" description="Peptidase M24" evidence="1">
    <location>
        <begin position="146"/>
        <end position="349"/>
    </location>
</feature>
<protein>
    <submittedName>
        <fullName evidence="3">Aminopeptidase P family protein</fullName>
    </submittedName>
</protein>
<sequence>MEYQQRVAVLSKHLGKKEIDLAVLFDPANVRYITGFRLNRAATSILIINSSGSLTFVVARLDYERAKRDCWIEDENILFFPEDTKDYLKVLHQPLKKAKVVGIEEKSITHYQLSYLRQICGDTLKLVSLENDLSQFRAIKSQEEIEAIRRAAAIADEAMTKVFNMVKKGLTEAEVSSYAEYVMGTEGAEGASFEPFLMSGENAWLPQRLSSQKKLKEGELMILDLGAIYEGYCSDLTRTFGLGDLTRAQEKIFKVALKAQQAAIAAIKPGMIAAKIDAVAREIIQREGYGEYFPHLTGHGVGLSIHELPIIDKGVETPLTSGMVTTIEPGIYLAGVGAARIEDMVLVTNTGYELLTKAERELI</sequence>
<dbReference type="AlphaFoldDB" id="A0A523QHI4"/>
<keyword evidence="3" id="KW-0031">Aminopeptidase</keyword>
<dbReference type="PANTHER" id="PTHR46112">
    <property type="entry name" value="AMINOPEPTIDASE"/>
    <property type="match status" value="1"/>
</dbReference>
<dbReference type="Proteomes" id="UP000320781">
    <property type="component" value="Unassembled WGS sequence"/>
</dbReference>
<keyword evidence="3" id="KW-0645">Protease</keyword>
<evidence type="ECO:0000259" key="2">
    <source>
        <dbReference type="Pfam" id="PF01321"/>
    </source>
</evidence>
<evidence type="ECO:0000313" key="3">
    <source>
        <dbReference type="EMBL" id="TES84959.1"/>
    </source>
</evidence>
<proteinExistence type="predicted"/>
<dbReference type="Pfam" id="PF00557">
    <property type="entry name" value="Peptidase_M24"/>
    <property type="match status" value="1"/>
</dbReference>
<evidence type="ECO:0000313" key="4">
    <source>
        <dbReference type="Proteomes" id="UP000320781"/>
    </source>
</evidence>
<dbReference type="InterPro" id="IPR000994">
    <property type="entry name" value="Pept_M24"/>
</dbReference>
<organism evidence="3 4">
    <name type="scientific">Aerophobetes bacterium</name>
    <dbReference type="NCBI Taxonomy" id="2030807"/>
    <lineage>
        <taxon>Bacteria</taxon>
        <taxon>Candidatus Aerophobota</taxon>
    </lineage>
</organism>
<comment type="caution">
    <text evidence="3">The sequence shown here is derived from an EMBL/GenBank/DDBJ whole genome shotgun (WGS) entry which is preliminary data.</text>
</comment>
<accession>A0A523QHI4</accession>
<feature type="domain" description="Creatinase N-terminal" evidence="2">
    <location>
        <begin position="6"/>
        <end position="139"/>
    </location>
</feature>
<dbReference type="InterPro" id="IPR050659">
    <property type="entry name" value="Peptidase_M24B"/>
</dbReference>
<keyword evidence="3" id="KW-0378">Hydrolase</keyword>
<reference evidence="3 4" key="1">
    <citation type="submission" date="2019-03" db="EMBL/GenBank/DDBJ databases">
        <title>Metabolic potential of uncultured bacteria and archaea associated with petroleum seepage in deep-sea sediments.</title>
        <authorList>
            <person name="Dong X."/>
            <person name="Hubert C."/>
        </authorList>
    </citation>
    <scope>NUCLEOTIDE SEQUENCE [LARGE SCALE GENOMIC DNA]</scope>
    <source>
        <strain evidence="3">E44_bin92</strain>
    </source>
</reference>
<dbReference type="Gene3D" id="3.90.230.10">
    <property type="entry name" value="Creatinase/methionine aminopeptidase superfamily"/>
    <property type="match status" value="1"/>
</dbReference>
<dbReference type="InterPro" id="IPR036005">
    <property type="entry name" value="Creatinase/aminopeptidase-like"/>
</dbReference>
<dbReference type="Gene3D" id="3.40.350.10">
    <property type="entry name" value="Creatinase/prolidase N-terminal domain"/>
    <property type="match status" value="1"/>
</dbReference>
<name>A0A523QHI4_UNCAE</name>
<dbReference type="GO" id="GO:0004177">
    <property type="term" value="F:aminopeptidase activity"/>
    <property type="evidence" value="ECO:0007669"/>
    <property type="project" value="UniProtKB-KW"/>
</dbReference>
<dbReference type="EMBL" id="SOKU01000276">
    <property type="protein sequence ID" value="TES84959.1"/>
    <property type="molecule type" value="Genomic_DNA"/>
</dbReference>
<dbReference type="PANTHER" id="PTHR46112:SF2">
    <property type="entry name" value="XAA-PRO AMINOPEPTIDASE P-RELATED"/>
    <property type="match status" value="1"/>
</dbReference>
<dbReference type="InterPro" id="IPR029149">
    <property type="entry name" value="Creatin/AminoP/Spt16_N"/>
</dbReference>
<dbReference type="SUPFAM" id="SSF53092">
    <property type="entry name" value="Creatinase/prolidase N-terminal domain"/>
    <property type="match status" value="1"/>
</dbReference>
<dbReference type="Pfam" id="PF01321">
    <property type="entry name" value="Creatinase_N"/>
    <property type="match status" value="1"/>
</dbReference>
<evidence type="ECO:0000259" key="1">
    <source>
        <dbReference type="Pfam" id="PF00557"/>
    </source>
</evidence>
<dbReference type="SUPFAM" id="SSF55920">
    <property type="entry name" value="Creatinase/aminopeptidase"/>
    <property type="match status" value="1"/>
</dbReference>
<dbReference type="InterPro" id="IPR000587">
    <property type="entry name" value="Creatinase_N"/>
</dbReference>